<dbReference type="PANTHER" id="PTHR44103:SF1">
    <property type="entry name" value="PROPROTEIN CONVERTASE P"/>
    <property type="match status" value="1"/>
</dbReference>
<feature type="region of interest" description="Disordered" evidence="2">
    <location>
        <begin position="1"/>
        <end position="20"/>
    </location>
</feature>
<dbReference type="InterPro" id="IPR013517">
    <property type="entry name" value="FG-GAP"/>
</dbReference>
<dbReference type="SUPFAM" id="SSF69318">
    <property type="entry name" value="Integrin alpha N-terminal domain"/>
    <property type="match status" value="5"/>
</dbReference>
<evidence type="ECO:0000313" key="4">
    <source>
        <dbReference type="EMBL" id="CAF3838762.1"/>
    </source>
</evidence>
<dbReference type="Gene3D" id="2.40.128.340">
    <property type="match status" value="1"/>
</dbReference>
<feature type="transmembrane region" description="Helical" evidence="3">
    <location>
        <begin position="32"/>
        <end position="61"/>
    </location>
</feature>
<dbReference type="Gene3D" id="2.130.10.130">
    <property type="entry name" value="Integrin alpha, N-terminal"/>
    <property type="match status" value="7"/>
</dbReference>
<proteinExistence type="predicted"/>
<organism evidence="4 5">
    <name type="scientific">Adineta steineri</name>
    <dbReference type="NCBI Taxonomy" id="433720"/>
    <lineage>
        <taxon>Eukaryota</taxon>
        <taxon>Metazoa</taxon>
        <taxon>Spiralia</taxon>
        <taxon>Gnathifera</taxon>
        <taxon>Rotifera</taxon>
        <taxon>Eurotatoria</taxon>
        <taxon>Bdelloidea</taxon>
        <taxon>Adinetida</taxon>
        <taxon>Adinetidae</taxon>
        <taxon>Adineta</taxon>
    </lineage>
</organism>
<keyword evidence="3" id="KW-1133">Transmembrane helix</keyword>
<keyword evidence="3" id="KW-0472">Membrane</keyword>
<evidence type="ECO:0000256" key="3">
    <source>
        <dbReference type="SAM" id="Phobius"/>
    </source>
</evidence>
<gene>
    <name evidence="4" type="ORF">OKA104_LOCUS20763</name>
</gene>
<dbReference type="Pfam" id="PF13517">
    <property type="entry name" value="FG-GAP_3"/>
    <property type="match status" value="11"/>
</dbReference>
<keyword evidence="1" id="KW-0732">Signal</keyword>
<sequence length="1525" mass="164103">MDSKPTDSEPPPAEPEAPPKEIDEIVKLPSNFWSIVGVCALVIFTFLSIAVSVTIVCVTLSKQSDKKCELNFQRSAKYELDYEPRPRYISVSDFDKDGYQDIVVANSGTNNIGIFFGNTLGTFDDQIIYSTGLQSHPVCVTTGNFNNDTLMDIVVANYRTNSIGVFLNVGKRNLTSPITTSLGSSHPIALAVGDFNNDNYLDVAVVNYGTSTIALLLGFNNGSFQIGLIYDLGYDSIPFSISVADFNNDTMLDVAVVNYGTSNLVILLANGNGSFTSQTYSTQKNSHPSSVAIGDFNNDNRFDIAVTNSGTSNVGIFLGYGNGSFTNMISYSTGLNSQPDFILINDFDNDTKYDVIVIDSKNNNVLVMKGNGRGNFSIITTHSTGYNSDPTSIVIGDYDHDNKLDIAVSNNATNNIVILTQYDSFPTVTDVAYSTGDISYPSRAAVGDLNNDNFSDIIVANYLSNTIGIFMNLGNGTFADQIELFIGNTSDPTFLVVIDINNDRQLDIIVNDNGEYGIRILFGYGNGTFTAGSLFITANTTAPSYITAADLNGDSILDIVVATIDDNNIGILFGIGNGEFRNVITLQVPANFLPVSIVVNDLNNDHILDIITSDSTSGGIAIFMGYGNESYGTPLIIPTYDDLPNSLAIGDVNNDHRLDIVYASSTVSTVGILLGNRNGTFDNIITYSTGSGSYPQNVVLVDLNNDNQLDIAVLNVFDYSIGIFFGFGNGSFTSQTIFTTGSMPQFVAFTDFNNDLQLDFVVCKSTANEIVVYLVYFKSDFTYEMSYLTGSAPHPSYVAIGDFNNDNRSDIVVANSGTNNIQVLFEYYQGTFLNKSAYSTGFSSSPQFVTVADFNKDQQADIAVTHIQDGIINIFLGYSNGTFDEPIIYPTGSESLPNSIGFGYFNHDNWTDIVVANSGANNIGAYLGFDYPTFTNDTIIIPGISSSPVYITAGDFNNDHYWDFVVINVLTSSIGVYLGYGNGSFAVPISYSASSANSIAAGDFNGDKILDLVVATNSEDPIIIFIGFGNGSFQSQVPYSTGSSSSPTSVTIGDMNNDSKLDIIVAYEGSSSIGVSLGYGNGSFRNQILNLLPTQSYPVWVVVNDFNNDNILDIAVANYGLNNIGIFFGYDNGSFRDLITLSTGNNSGPVSITTGDMNNDKWIDIIVANVNSKTVGLFLGNGNGTFLSQITYSTGSQSDLAAILIADLNNDTLLDIIVVDAGSGNNNVGVFYGYGEGKFTLYSIYATGLNSNPSSIVIRDFDNDARLDMAIIYTNEDSIGIMLQRKSKPFATPLLIPTGEDSRPMSVAVGDLNNDNHLDFTIANSGTNTIGIFLGDGNGEFSEQMTYSTGNNSTPISIAVGNINNDTYLDIIVANEQTNTIMIFQGYGNGTITLLSIYSTGADSAPSSLSIKDLNNDNYLDIAVTNFNSNEIVVFIGSNKGNFSKLNSYALGYNAHIAVTNFNSNEIVVFIGSNKGNFSKLNSYALGYNARPKSVTIGDINNDGLYDLIVANYGTNYVEILLQTC</sequence>
<dbReference type="InterPro" id="IPR028994">
    <property type="entry name" value="Integrin_alpha_N"/>
</dbReference>
<dbReference type="Proteomes" id="UP000663881">
    <property type="component" value="Unassembled WGS sequence"/>
</dbReference>
<comment type="caution">
    <text evidence="4">The sequence shown here is derived from an EMBL/GenBank/DDBJ whole genome shotgun (WGS) entry which is preliminary data.</text>
</comment>
<name>A0A819DNW1_9BILA</name>
<reference evidence="4" key="1">
    <citation type="submission" date="2021-02" db="EMBL/GenBank/DDBJ databases">
        <authorList>
            <person name="Nowell W R."/>
        </authorList>
    </citation>
    <scope>NUCLEOTIDE SEQUENCE</scope>
</reference>
<evidence type="ECO:0000313" key="5">
    <source>
        <dbReference type="Proteomes" id="UP000663881"/>
    </source>
</evidence>
<keyword evidence="3" id="KW-0812">Transmembrane</keyword>
<evidence type="ECO:0000256" key="1">
    <source>
        <dbReference type="ARBA" id="ARBA00022729"/>
    </source>
</evidence>
<dbReference type="PANTHER" id="PTHR44103">
    <property type="entry name" value="PROPROTEIN CONVERTASE P"/>
    <property type="match status" value="1"/>
</dbReference>
<dbReference type="EMBL" id="CAJOAY010001404">
    <property type="protein sequence ID" value="CAF3838762.1"/>
    <property type="molecule type" value="Genomic_DNA"/>
</dbReference>
<accession>A0A819DNW1</accession>
<protein>
    <submittedName>
        <fullName evidence="4">Uncharacterized protein</fullName>
    </submittedName>
</protein>
<evidence type="ECO:0000256" key="2">
    <source>
        <dbReference type="SAM" id="MobiDB-lite"/>
    </source>
</evidence>